<evidence type="ECO:0000313" key="2">
    <source>
        <dbReference type="Proteomes" id="UP001595872"/>
    </source>
</evidence>
<reference evidence="2" key="1">
    <citation type="journal article" date="2019" name="Int. J. Syst. Evol. Microbiol.">
        <title>The Global Catalogue of Microorganisms (GCM) 10K type strain sequencing project: providing services to taxonomists for standard genome sequencing and annotation.</title>
        <authorList>
            <consortium name="The Broad Institute Genomics Platform"/>
            <consortium name="The Broad Institute Genome Sequencing Center for Infectious Disease"/>
            <person name="Wu L."/>
            <person name="Ma J."/>
        </authorList>
    </citation>
    <scope>NUCLEOTIDE SEQUENCE [LARGE SCALE GENOMIC DNA]</scope>
    <source>
        <strain evidence="2">KLKA75</strain>
    </source>
</reference>
<dbReference type="SUPFAM" id="SSF81901">
    <property type="entry name" value="HCP-like"/>
    <property type="match status" value="1"/>
</dbReference>
<keyword evidence="2" id="KW-1185">Reference proteome</keyword>
<evidence type="ECO:0000313" key="1">
    <source>
        <dbReference type="EMBL" id="MFC4906177.1"/>
    </source>
</evidence>
<name>A0ABV9TQ16_9ACTN</name>
<evidence type="ECO:0008006" key="3">
    <source>
        <dbReference type="Google" id="ProtNLM"/>
    </source>
</evidence>
<sequence>MPVRTRPSALARTVQDETFAGVALGLGETFERDGDLEQAAAWFRCAAEAGSPDAALRLGDVLGRLADERRAGDSAENLLAEATRWLSGAPDTTSPDAIGLITDLLNRHQRRAARRATEE</sequence>
<dbReference type="Gene3D" id="1.25.40.10">
    <property type="entry name" value="Tetratricopeptide repeat domain"/>
    <property type="match status" value="1"/>
</dbReference>
<dbReference type="RefSeq" id="WP_378251892.1">
    <property type="nucleotide sequence ID" value="NZ_JBHSIT010000001.1"/>
</dbReference>
<protein>
    <recommendedName>
        <fullName evidence="3">Sel1 repeat family protein</fullName>
    </recommendedName>
</protein>
<accession>A0ABV9TQ16</accession>
<proteinExistence type="predicted"/>
<dbReference type="InterPro" id="IPR011990">
    <property type="entry name" value="TPR-like_helical_dom_sf"/>
</dbReference>
<dbReference type="EMBL" id="JBHSIT010000001">
    <property type="protein sequence ID" value="MFC4906177.1"/>
    <property type="molecule type" value="Genomic_DNA"/>
</dbReference>
<dbReference type="Proteomes" id="UP001595872">
    <property type="component" value="Unassembled WGS sequence"/>
</dbReference>
<comment type="caution">
    <text evidence="1">The sequence shown here is derived from an EMBL/GenBank/DDBJ whole genome shotgun (WGS) entry which is preliminary data.</text>
</comment>
<gene>
    <name evidence="1" type="ORF">ACFPCY_02485</name>
</gene>
<organism evidence="1 2">
    <name type="scientific">Actinomadura gamaensis</name>
    <dbReference type="NCBI Taxonomy" id="1763541"/>
    <lineage>
        <taxon>Bacteria</taxon>
        <taxon>Bacillati</taxon>
        <taxon>Actinomycetota</taxon>
        <taxon>Actinomycetes</taxon>
        <taxon>Streptosporangiales</taxon>
        <taxon>Thermomonosporaceae</taxon>
        <taxon>Actinomadura</taxon>
    </lineage>
</organism>